<dbReference type="Proteomes" id="UP000317909">
    <property type="component" value="Chromosome"/>
</dbReference>
<keyword evidence="1" id="KW-0732">Signal</keyword>
<evidence type="ECO:0000256" key="1">
    <source>
        <dbReference type="SAM" id="SignalP"/>
    </source>
</evidence>
<evidence type="ECO:0000313" key="3">
    <source>
        <dbReference type="Proteomes" id="UP000317909"/>
    </source>
</evidence>
<gene>
    <name evidence="2" type="ORF">I41_48130</name>
</gene>
<reference evidence="2 3" key="1">
    <citation type="submission" date="2019-02" db="EMBL/GenBank/DDBJ databases">
        <title>Deep-cultivation of Planctomycetes and their phenomic and genomic characterization uncovers novel biology.</title>
        <authorList>
            <person name="Wiegand S."/>
            <person name="Jogler M."/>
            <person name="Boedeker C."/>
            <person name="Pinto D."/>
            <person name="Vollmers J."/>
            <person name="Rivas-Marin E."/>
            <person name="Kohn T."/>
            <person name="Peeters S.H."/>
            <person name="Heuer A."/>
            <person name="Rast P."/>
            <person name="Oberbeckmann S."/>
            <person name="Bunk B."/>
            <person name="Jeske O."/>
            <person name="Meyerdierks A."/>
            <person name="Storesund J.E."/>
            <person name="Kallscheuer N."/>
            <person name="Luecker S."/>
            <person name="Lage O.M."/>
            <person name="Pohl T."/>
            <person name="Merkel B.J."/>
            <person name="Hornburger P."/>
            <person name="Mueller R.-W."/>
            <person name="Bruemmer F."/>
            <person name="Labrenz M."/>
            <person name="Spormann A.M."/>
            <person name="Op den Camp H."/>
            <person name="Overmann J."/>
            <person name="Amann R."/>
            <person name="Jetten M.S.M."/>
            <person name="Mascher T."/>
            <person name="Medema M.H."/>
            <person name="Devos D.P."/>
            <person name="Kaster A.-K."/>
            <person name="Ovreas L."/>
            <person name="Rohde M."/>
            <person name="Galperin M.Y."/>
            <person name="Jogler C."/>
        </authorList>
    </citation>
    <scope>NUCLEOTIDE SEQUENCE [LARGE SCALE GENOMIC DNA]</scope>
    <source>
        <strain evidence="2 3">I41</strain>
    </source>
</reference>
<dbReference type="NCBIfam" id="NF038032">
    <property type="entry name" value="CehA_McbA_metalo"/>
    <property type="match status" value="1"/>
</dbReference>
<proteinExistence type="predicted"/>
<name>A0A517U4P0_9BACT</name>
<feature type="signal peptide" evidence="1">
    <location>
        <begin position="1"/>
        <end position="18"/>
    </location>
</feature>
<evidence type="ECO:0000313" key="2">
    <source>
        <dbReference type="EMBL" id="QDT75601.1"/>
    </source>
</evidence>
<keyword evidence="3" id="KW-1185">Reference proteome</keyword>
<protein>
    <submittedName>
        <fullName evidence="2">Uncharacterized protein</fullName>
    </submittedName>
</protein>
<organism evidence="2 3">
    <name type="scientific">Lacipirellula limnantheis</name>
    <dbReference type="NCBI Taxonomy" id="2528024"/>
    <lineage>
        <taxon>Bacteria</taxon>
        <taxon>Pseudomonadati</taxon>
        <taxon>Planctomycetota</taxon>
        <taxon>Planctomycetia</taxon>
        <taxon>Pirellulales</taxon>
        <taxon>Lacipirellulaceae</taxon>
        <taxon>Lacipirellula</taxon>
    </lineage>
</organism>
<sequence length="806" mass="89861" precursor="true">MKLALPHSLCMCVLLAAATIGDARLVRGQELPLVNAVEGQPLKSQAKRVVQALEFLGQPLNAAEQAQFDAALAETDNRAAVEAIQNVFDRRAIAMVHINPESRVKAAAGPCPKQLNEQGWSSFLVKVHNEGGVTAPLAVASPNAAPLHKRSTSSPRGSGEIKPADVANRWLDAQMFDGQPLTPALSGLPLEYRIVQLYSRDAGQREALLSFDVGQGTQDLGFRSGLPILFTCEPAERVTLRVRDERGEPTTASFAFRDAQGRVYPARARRLAPDFFFHDQIYRHDGETVLLPPGKYDVEFGRGPEYVVGKRQIDVRPDGDGKQVERFELQRWIRLTDHHWYSGDHHVHAAGCSHYESPTEGVTPDDMMRHILGEDLNVGCVLAWGPCWYHQKTYFEGQTDPRSRPDYLMRYDVEVSGFPSSHAGHLCLLNLKEDDYAYPEQTSFDYSYGNERGSFAGKETELIGQWPSWNLPVLQWGQRQGAVVGYSHSGWGLEVDDDELPSYKMPRFDGIGANEYVVDVCQGACDFISSVDTPIVWELSIWYHTLNCGYRCRISGETDFPCIYDERVGLGRAYVKIEPPSAAAAAAKSGDASPTPLDYETWIAGIKQGRSYVSDGLSHLFDFQANGVEVGAKGSNGKVSQLDVKAGDELTLELKAAALLAEQPNEQIRQRSLAEQPYWHVERARINDTRRVPVELIVNGQAVERREIEADGSIQDLKFNHRPERSCWVAVRILPSSHTNPIFVEVDGQPIRASRKSAEWCRQGVDVCWAAKRPQIREHELEAAQQAYDFARSEYDRIAAESFDDR</sequence>
<dbReference type="EMBL" id="CP036339">
    <property type="protein sequence ID" value="QDT75601.1"/>
    <property type="molecule type" value="Genomic_DNA"/>
</dbReference>
<feature type="chain" id="PRO_5021869052" evidence="1">
    <location>
        <begin position="19"/>
        <end position="806"/>
    </location>
</feature>
<dbReference type="KEGG" id="llh:I41_48130"/>
<dbReference type="RefSeq" id="WP_168207107.1">
    <property type="nucleotide sequence ID" value="NZ_CP036339.1"/>
</dbReference>
<accession>A0A517U4P0</accession>
<dbReference type="AlphaFoldDB" id="A0A517U4P0"/>